<dbReference type="InterPro" id="IPR000504">
    <property type="entry name" value="RRM_dom"/>
</dbReference>
<gene>
    <name evidence="8" type="ORF">BN1204_028890</name>
</gene>
<evidence type="ECO:0000256" key="6">
    <source>
        <dbReference type="SAM" id="MobiDB-lite"/>
    </source>
</evidence>
<dbReference type="SMART" id="SM00360">
    <property type="entry name" value="RRM"/>
    <property type="match status" value="2"/>
</dbReference>
<feature type="compositionally biased region" description="Basic and acidic residues" evidence="6">
    <location>
        <begin position="47"/>
        <end position="56"/>
    </location>
</feature>
<feature type="compositionally biased region" description="Basic and acidic residues" evidence="6">
    <location>
        <begin position="344"/>
        <end position="353"/>
    </location>
</feature>
<reference evidence="8" key="1">
    <citation type="journal article" date="2015" name="PLoS ONE">
        <title>Comprehensive Evaluation of Toxoplasma gondii VEG and Neospora caninum LIV Genomes with Tachyzoite Stage Transcriptome and Proteome Defines Novel Transcript Features.</title>
        <authorList>
            <person name="Ramaprasad A."/>
            <person name="Mourier T."/>
            <person name="Naeem R."/>
            <person name="Malas T.B."/>
            <person name="Moussa E."/>
            <person name="Panigrahi A."/>
            <person name="Vermont S.J."/>
            <person name="Otto T.D."/>
            <person name="Wastling J."/>
            <person name="Pain A."/>
        </authorList>
    </citation>
    <scope>NUCLEOTIDE SEQUENCE</scope>
    <source>
        <strain evidence="8">Liverpool</strain>
    </source>
</reference>
<dbReference type="PANTHER" id="PTHR23236">
    <property type="entry name" value="EUKARYOTIC TRANSLATION INITIATION FACTOR 4B/4H"/>
    <property type="match status" value="1"/>
</dbReference>
<dbReference type="Gene3D" id="3.30.70.330">
    <property type="match status" value="2"/>
</dbReference>
<feature type="region of interest" description="Disordered" evidence="6">
    <location>
        <begin position="643"/>
        <end position="695"/>
    </location>
</feature>
<feature type="compositionally biased region" description="Basic and acidic residues" evidence="6">
    <location>
        <begin position="438"/>
        <end position="447"/>
    </location>
</feature>
<keyword evidence="4" id="KW-0539">Nucleus</keyword>
<proteinExistence type="inferred from homology"/>
<feature type="region of interest" description="Disordered" evidence="6">
    <location>
        <begin position="302"/>
        <end position="447"/>
    </location>
</feature>
<dbReference type="EMBL" id="LN714482">
    <property type="protein sequence ID" value="CEL67086.1"/>
    <property type="molecule type" value="Genomic_DNA"/>
</dbReference>
<feature type="compositionally biased region" description="Acidic residues" evidence="6">
    <location>
        <begin position="416"/>
        <end position="432"/>
    </location>
</feature>
<protein>
    <submittedName>
        <fullName evidence="8">RNA recognition motif-containing protein</fullName>
    </submittedName>
</protein>
<dbReference type="InterPro" id="IPR035979">
    <property type="entry name" value="RBD_domain_sf"/>
</dbReference>
<feature type="domain" description="RRM" evidence="7">
    <location>
        <begin position="560"/>
        <end position="639"/>
    </location>
</feature>
<dbReference type="InterPro" id="IPR012677">
    <property type="entry name" value="Nucleotide-bd_a/b_plait_sf"/>
</dbReference>
<evidence type="ECO:0000259" key="7">
    <source>
        <dbReference type="PROSITE" id="PS50102"/>
    </source>
</evidence>
<comment type="similarity">
    <text evidence="2">Belongs to the RRM RBM34 family.</text>
</comment>
<keyword evidence="3 5" id="KW-0694">RNA-binding</keyword>
<feature type="compositionally biased region" description="Gly residues" evidence="6">
    <location>
        <begin position="121"/>
        <end position="131"/>
    </location>
</feature>
<feature type="compositionally biased region" description="Basic residues" evidence="6">
    <location>
        <begin position="675"/>
        <end position="684"/>
    </location>
</feature>
<feature type="compositionally biased region" description="Basic residues" evidence="6">
    <location>
        <begin position="651"/>
        <end position="663"/>
    </location>
</feature>
<dbReference type="PANTHER" id="PTHR23236:SF25">
    <property type="entry name" value="RNA-BINDING PROTEIN 34"/>
    <property type="match status" value="1"/>
</dbReference>
<evidence type="ECO:0000256" key="1">
    <source>
        <dbReference type="ARBA" id="ARBA00004604"/>
    </source>
</evidence>
<feature type="compositionally biased region" description="Low complexity" evidence="6">
    <location>
        <begin position="317"/>
        <end position="339"/>
    </location>
</feature>
<dbReference type="PROSITE" id="PS50102">
    <property type="entry name" value="RRM"/>
    <property type="match status" value="1"/>
</dbReference>
<feature type="compositionally biased region" description="Basic residues" evidence="6">
    <location>
        <begin position="360"/>
        <end position="371"/>
    </location>
</feature>
<name>A0A0F7UDF0_NEOCL</name>
<sequence length="695" mass="75425">MNDSGTQMRASSSRGRKDAPKSDRRGGRGGRGGRGALRGSSRGPRGRSVESTKDRFSGAFRPRGGRGGSRGRSAHAAGFTRGASRSPPSALSTSDRGFNGRSPRGGRGTRGGKQFERGRGRGGFRGRGGAAGRERSRDDASKPRADREEKAGSVRTAEGETESDAEAEYEKGSILALLSGQDGEPRHQREKTPHLHEGGRRKKGWHESAEAGSRPVGSGEADEGKQLKKKRKRDGDASTSVARGAGKGEEKGEEKERSKKKEKKGKGLSSVSGIFAATGDSKAGAEADSGLSRLTALFSGSALASSNEKHSRNETDAAVSSAPASLAEASSSSFHSEVANPADSKADRKKRGDALQSAVKKARAVAARHRREAMEKRSSSEEGEEAGEEPSKKRRAKKGEESRDEGESSVSKLQEEEGEREESSAEDDEDSGAGEAEAGWRETDKEKERRTVFVGNLPLSGWKPPALYKHLGIGRKDVESIRLRSIPVHPKFNKCRLGGIVQGQFTDLKDFQNAYIVLKDRKLVRAVLQHDGSTFQDRRLRVDEAGERGQNVFSRFDRKKTVFVGNLPARCSEEDLRKALECNGAVKAVRIIRDKVTTESKGFGFVCFEDRVSAARAVLASNGVASLQGRALRVTRALDEVTSKMEDAKRRHEKEKKRARRGGVGRGVSPAVRRMMQKKQRKIAKRYENRGYTKS</sequence>
<dbReference type="GO" id="GO:0003723">
    <property type="term" value="F:RNA binding"/>
    <property type="evidence" value="ECO:0007669"/>
    <property type="project" value="UniProtKB-UniRule"/>
</dbReference>
<feature type="compositionally biased region" description="Polar residues" evidence="6">
    <location>
        <begin position="1"/>
        <end position="13"/>
    </location>
</feature>
<evidence type="ECO:0000256" key="4">
    <source>
        <dbReference type="ARBA" id="ARBA00023242"/>
    </source>
</evidence>
<feature type="compositionally biased region" description="Basic and acidic residues" evidence="6">
    <location>
        <begin position="685"/>
        <end position="695"/>
    </location>
</feature>
<evidence type="ECO:0000313" key="8">
    <source>
        <dbReference type="EMBL" id="CEL67086.1"/>
    </source>
</evidence>
<evidence type="ECO:0000256" key="5">
    <source>
        <dbReference type="PROSITE-ProRule" id="PRU00176"/>
    </source>
</evidence>
<dbReference type="AlphaFoldDB" id="A0A0F7UDF0"/>
<evidence type="ECO:0000256" key="3">
    <source>
        <dbReference type="ARBA" id="ARBA00022884"/>
    </source>
</evidence>
<feature type="compositionally biased region" description="Basic and acidic residues" evidence="6">
    <location>
        <begin position="183"/>
        <end position="198"/>
    </location>
</feature>
<organism evidence="8">
    <name type="scientific">Neospora caninum (strain Liverpool)</name>
    <dbReference type="NCBI Taxonomy" id="572307"/>
    <lineage>
        <taxon>Eukaryota</taxon>
        <taxon>Sar</taxon>
        <taxon>Alveolata</taxon>
        <taxon>Apicomplexa</taxon>
        <taxon>Conoidasida</taxon>
        <taxon>Coccidia</taxon>
        <taxon>Eucoccidiorida</taxon>
        <taxon>Eimeriorina</taxon>
        <taxon>Sarcocystidae</taxon>
        <taxon>Neospora</taxon>
    </lineage>
</organism>
<accession>A0A0F7UDF0</accession>
<dbReference type="Pfam" id="PF00076">
    <property type="entry name" value="RRM_1"/>
    <property type="match status" value="1"/>
</dbReference>
<dbReference type="GO" id="GO:0005730">
    <property type="term" value="C:nucleolus"/>
    <property type="evidence" value="ECO:0007669"/>
    <property type="project" value="UniProtKB-SubCell"/>
</dbReference>
<feature type="compositionally biased region" description="Basic and acidic residues" evidence="6">
    <location>
        <begin position="15"/>
        <end position="26"/>
    </location>
</feature>
<feature type="compositionally biased region" description="Basic and acidic residues" evidence="6">
    <location>
        <begin position="132"/>
        <end position="152"/>
    </location>
</feature>
<feature type="compositionally biased region" description="Polar residues" evidence="6">
    <location>
        <begin position="86"/>
        <end position="96"/>
    </location>
</feature>
<feature type="region of interest" description="Disordered" evidence="6">
    <location>
        <begin position="1"/>
        <end position="288"/>
    </location>
</feature>
<comment type="subcellular location">
    <subcellularLocation>
        <location evidence="1">Nucleus</location>
        <location evidence="1">Nucleolus</location>
    </subcellularLocation>
</comment>
<evidence type="ECO:0000256" key="2">
    <source>
        <dbReference type="ARBA" id="ARBA00007077"/>
    </source>
</evidence>
<feature type="compositionally biased region" description="Basic and acidic residues" evidence="6">
    <location>
        <begin position="246"/>
        <end position="259"/>
    </location>
</feature>
<dbReference type="SUPFAM" id="SSF54928">
    <property type="entry name" value="RNA-binding domain, RBD"/>
    <property type="match status" value="1"/>
</dbReference>